<keyword evidence="1" id="KW-0732">Signal</keyword>
<dbReference type="EMBL" id="MU826413">
    <property type="protein sequence ID" value="KAJ7376120.1"/>
    <property type="molecule type" value="Genomic_DNA"/>
</dbReference>
<feature type="signal peptide" evidence="1">
    <location>
        <begin position="1"/>
        <end position="25"/>
    </location>
</feature>
<evidence type="ECO:0000256" key="1">
    <source>
        <dbReference type="SAM" id="SignalP"/>
    </source>
</evidence>
<keyword evidence="3" id="KW-1185">Reference proteome</keyword>
<gene>
    <name evidence="2" type="ORF">OS493_036724</name>
</gene>
<name>A0A9W9Z763_9CNID</name>
<organism evidence="2 3">
    <name type="scientific">Desmophyllum pertusum</name>
    <dbReference type="NCBI Taxonomy" id="174260"/>
    <lineage>
        <taxon>Eukaryota</taxon>
        <taxon>Metazoa</taxon>
        <taxon>Cnidaria</taxon>
        <taxon>Anthozoa</taxon>
        <taxon>Hexacorallia</taxon>
        <taxon>Scleractinia</taxon>
        <taxon>Caryophylliina</taxon>
        <taxon>Caryophylliidae</taxon>
        <taxon>Desmophyllum</taxon>
    </lineage>
</organism>
<evidence type="ECO:0000313" key="2">
    <source>
        <dbReference type="EMBL" id="KAJ7376120.1"/>
    </source>
</evidence>
<proteinExistence type="predicted"/>
<accession>A0A9W9Z763</accession>
<sequence length="155" mass="17663">MKKLAAKHVLGCCFLGFVAIVSVLAEQDDENPESVFNGRSTAASPGPWFDRILEVKKWVNVKVVNQVGTRVKIKADKILPRRYRKFIVTPTTYDDTQEAYVSREDSRSGILHARHGHIVKSLGKCFMFFITKMSTYKQTQEKNSTTDGYIEFNIQ</sequence>
<reference evidence="2" key="1">
    <citation type="submission" date="2023-01" db="EMBL/GenBank/DDBJ databases">
        <title>Genome assembly of the deep-sea coral Lophelia pertusa.</title>
        <authorList>
            <person name="Herrera S."/>
            <person name="Cordes E."/>
        </authorList>
    </citation>
    <scope>NUCLEOTIDE SEQUENCE</scope>
    <source>
        <strain evidence="2">USNM1676648</strain>
        <tissue evidence="2">Polyp</tissue>
    </source>
</reference>
<dbReference type="AlphaFoldDB" id="A0A9W9Z763"/>
<dbReference type="Proteomes" id="UP001163046">
    <property type="component" value="Unassembled WGS sequence"/>
</dbReference>
<evidence type="ECO:0000313" key="3">
    <source>
        <dbReference type="Proteomes" id="UP001163046"/>
    </source>
</evidence>
<comment type="caution">
    <text evidence="2">The sequence shown here is derived from an EMBL/GenBank/DDBJ whole genome shotgun (WGS) entry which is preliminary data.</text>
</comment>
<protein>
    <submittedName>
        <fullName evidence="2">Uncharacterized protein</fullName>
    </submittedName>
</protein>
<feature type="chain" id="PRO_5040946593" evidence="1">
    <location>
        <begin position="26"/>
        <end position="155"/>
    </location>
</feature>